<dbReference type="PROSITE" id="PS00701">
    <property type="entry name" value="RIBOSOMAL_L16_2"/>
    <property type="match status" value="1"/>
</dbReference>
<evidence type="ECO:0000313" key="11">
    <source>
        <dbReference type="EMBL" id="QCD82336.1"/>
    </source>
</evidence>
<dbReference type="PANTHER" id="PTHR12220">
    <property type="entry name" value="50S/60S RIBOSOMAL PROTEIN L16"/>
    <property type="match status" value="1"/>
</dbReference>
<dbReference type="EMBL" id="CP039346">
    <property type="protein sequence ID" value="QCD82336.1"/>
    <property type="molecule type" value="Genomic_DNA"/>
</dbReference>
<sequence>MSGQTRKNGKIWVRVFADIPITGKPTEVRMGRGKGNPTGWIARESTGQVLFEMDANQAHSQLPMSSESLTLRGRRATSIILIVTRETEPLSRVLFFPTASTSFIHLSALLAKARCETLSPLLVKRRRLAFITTALTTWLNECSDATCVSRGFPQWNLSSSVYEFTVGRSQYKVDFWGKAYTKDA</sequence>
<keyword evidence="5" id="KW-0496">Mitochondrion</keyword>
<evidence type="ECO:0000313" key="12">
    <source>
        <dbReference type="Proteomes" id="UP000501690"/>
    </source>
</evidence>
<evidence type="ECO:0000256" key="4">
    <source>
        <dbReference type="ARBA" id="ARBA00022980"/>
    </source>
</evidence>
<evidence type="ECO:0000256" key="2">
    <source>
        <dbReference type="ARBA" id="ARBA00008931"/>
    </source>
</evidence>
<proteinExistence type="inferred from homology"/>
<dbReference type="GO" id="GO:0032543">
    <property type="term" value="P:mitochondrial translation"/>
    <property type="evidence" value="ECO:0007669"/>
    <property type="project" value="TreeGrafter"/>
</dbReference>
<organism evidence="11 12">
    <name type="scientific">Vigna unguiculata</name>
    <name type="common">Cowpea</name>
    <dbReference type="NCBI Taxonomy" id="3917"/>
    <lineage>
        <taxon>Eukaryota</taxon>
        <taxon>Viridiplantae</taxon>
        <taxon>Streptophyta</taxon>
        <taxon>Embryophyta</taxon>
        <taxon>Tracheophyta</taxon>
        <taxon>Spermatophyta</taxon>
        <taxon>Magnoliopsida</taxon>
        <taxon>eudicotyledons</taxon>
        <taxon>Gunneridae</taxon>
        <taxon>Pentapetalae</taxon>
        <taxon>rosids</taxon>
        <taxon>fabids</taxon>
        <taxon>Fabales</taxon>
        <taxon>Fabaceae</taxon>
        <taxon>Papilionoideae</taxon>
        <taxon>50 kb inversion clade</taxon>
        <taxon>NPAAA clade</taxon>
        <taxon>indigoferoid/millettioid clade</taxon>
        <taxon>Phaseoleae</taxon>
        <taxon>Vigna</taxon>
    </lineage>
</organism>
<comment type="subcellular location">
    <subcellularLocation>
        <location evidence="1">Mitochondrion</location>
    </subcellularLocation>
</comment>
<protein>
    <recommendedName>
        <fullName evidence="7">Large ribosomal subunit protein uL16m</fullName>
    </recommendedName>
    <alternativeName>
        <fullName evidence="8">50S ribosomal protein L16, chloroplastic</fullName>
    </alternativeName>
    <alternativeName>
        <fullName evidence="9">60S ribosomal protein L16, mitochondrial</fullName>
    </alternativeName>
</protein>
<evidence type="ECO:0000256" key="8">
    <source>
        <dbReference type="ARBA" id="ARBA00035526"/>
    </source>
</evidence>
<keyword evidence="12" id="KW-1185">Reference proteome</keyword>
<comment type="similarity">
    <text evidence="2 10">Belongs to the universal ribosomal protein uL16 family.</text>
</comment>
<keyword evidence="6 10" id="KW-0687">Ribonucleoprotein</keyword>
<dbReference type="InterPro" id="IPR000114">
    <property type="entry name" value="Ribosomal_uL16_bact-type"/>
</dbReference>
<name>A0A4D6L1I0_VIGUN</name>
<dbReference type="InterPro" id="IPR016180">
    <property type="entry name" value="Ribosomal_uL16_dom"/>
</dbReference>
<keyword evidence="3" id="KW-0934">Plastid</keyword>
<dbReference type="Proteomes" id="UP000501690">
    <property type="component" value="Linkage Group LG2"/>
</dbReference>
<evidence type="ECO:0000256" key="7">
    <source>
        <dbReference type="ARBA" id="ARBA00035302"/>
    </source>
</evidence>
<dbReference type="PROSITE" id="PS00586">
    <property type="entry name" value="RIBOSOMAL_L16_1"/>
    <property type="match status" value="1"/>
</dbReference>
<evidence type="ECO:0000256" key="9">
    <source>
        <dbReference type="ARBA" id="ARBA00042582"/>
    </source>
</evidence>
<dbReference type="CDD" id="cd01433">
    <property type="entry name" value="Ribosomal_L16_L10e"/>
    <property type="match status" value="1"/>
</dbReference>
<keyword evidence="4 10" id="KW-0689">Ribosomal protein</keyword>
<evidence type="ECO:0000256" key="5">
    <source>
        <dbReference type="ARBA" id="ARBA00023128"/>
    </source>
</evidence>
<evidence type="ECO:0000256" key="3">
    <source>
        <dbReference type="ARBA" id="ARBA00022640"/>
    </source>
</evidence>
<dbReference type="PRINTS" id="PR00060">
    <property type="entry name" value="RIBOSOMALL16"/>
</dbReference>
<evidence type="ECO:0000256" key="1">
    <source>
        <dbReference type="ARBA" id="ARBA00004173"/>
    </source>
</evidence>
<accession>A0A4D6L1I0</accession>
<dbReference type="InterPro" id="IPR020798">
    <property type="entry name" value="Ribosomal_uL16_CS"/>
</dbReference>
<dbReference type="PANTHER" id="PTHR12220:SF24">
    <property type="entry name" value="LARGE RIBOSOMAL SUBUNIT PROTEIN UL16M"/>
    <property type="match status" value="1"/>
</dbReference>
<dbReference type="AlphaFoldDB" id="A0A4D6L1I0"/>
<evidence type="ECO:0000256" key="6">
    <source>
        <dbReference type="ARBA" id="ARBA00023274"/>
    </source>
</evidence>
<dbReference type="Pfam" id="PF00252">
    <property type="entry name" value="Ribosomal_L16"/>
    <property type="match status" value="1"/>
</dbReference>
<dbReference type="InterPro" id="IPR036920">
    <property type="entry name" value="Ribosomal_uL16_sf"/>
</dbReference>
<dbReference type="SUPFAM" id="SSF54686">
    <property type="entry name" value="Ribosomal protein L16p/L10e"/>
    <property type="match status" value="1"/>
</dbReference>
<dbReference type="InterPro" id="IPR047873">
    <property type="entry name" value="Ribosomal_uL16"/>
</dbReference>
<dbReference type="GO" id="GO:0003735">
    <property type="term" value="F:structural constituent of ribosome"/>
    <property type="evidence" value="ECO:0007669"/>
    <property type="project" value="InterPro"/>
</dbReference>
<reference evidence="11 12" key="1">
    <citation type="submission" date="2019-04" db="EMBL/GenBank/DDBJ databases">
        <title>An improved genome assembly and genetic linkage map for asparagus bean, Vigna unguiculata ssp. sesquipedialis.</title>
        <authorList>
            <person name="Xia Q."/>
            <person name="Zhang R."/>
            <person name="Dong Y."/>
        </authorList>
    </citation>
    <scope>NUCLEOTIDE SEQUENCE [LARGE SCALE GENOMIC DNA]</scope>
    <source>
        <tissue evidence="11">Leaf</tissue>
    </source>
</reference>
<gene>
    <name evidence="11" type="ORF">DEO72_LG2g2672</name>
</gene>
<evidence type="ECO:0000256" key="10">
    <source>
        <dbReference type="RuleBase" id="RU004413"/>
    </source>
</evidence>
<dbReference type="GO" id="GO:0005762">
    <property type="term" value="C:mitochondrial large ribosomal subunit"/>
    <property type="evidence" value="ECO:0007669"/>
    <property type="project" value="TreeGrafter"/>
</dbReference>
<dbReference type="GO" id="GO:0019843">
    <property type="term" value="F:rRNA binding"/>
    <property type="evidence" value="ECO:0007669"/>
    <property type="project" value="InterPro"/>
</dbReference>
<dbReference type="Gene3D" id="3.90.1170.10">
    <property type="entry name" value="Ribosomal protein L10e/L16"/>
    <property type="match status" value="1"/>
</dbReference>